<evidence type="ECO:0000256" key="5">
    <source>
        <dbReference type="RuleBase" id="RU003657"/>
    </source>
</evidence>
<dbReference type="Pfam" id="PF00977">
    <property type="entry name" value="His_biosynth"/>
    <property type="match status" value="1"/>
</dbReference>
<proteinExistence type="inferred from homology"/>
<reference evidence="6 7" key="1">
    <citation type="submission" date="2019-02" db="EMBL/GenBank/DDBJ databases">
        <title>Deep-cultivation of Planctomycetes and their phenomic and genomic characterization uncovers novel biology.</title>
        <authorList>
            <person name="Wiegand S."/>
            <person name="Jogler M."/>
            <person name="Boedeker C."/>
            <person name="Pinto D."/>
            <person name="Vollmers J."/>
            <person name="Rivas-Marin E."/>
            <person name="Kohn T."/>
            <person name="Peeters S.H."/>
            <person name="Heuer A."/>
            <person name="Rast P."/>
            <person name="Oberbeckmann S."/>
            <person name="Bunk B."/>
            <person name="Jeske O."/>
            <person name="Meyerdierks A."/>
            <person name="Storesund J.E."/>
            <person name="Kallscheuer N."/>
            <person name="Luecker S."/>
            <person name="Lage O.M."/>
            <person name="Pohl T."/>
            <person name="Merkel B.J."/>
            <person name="Hornburger P."/>
            <person name="Mueller R.-W."/>
            <person name="Bruemmer F."/>
            <person name="Labrenz M."/>
            <person name="Spormann A.M."/>
            <person name="Op den Camp H."/>
            <person name="Overmann J."/>
            <person name="Amann R."/>
            <person name="Jetten M.S.M."/>
            <person name="Mascher T."/>
            <person name="Medema M.H."/>
            <person name="Devos D.P."/>
            <person name="Kaster A.-K."/>
            <person name="Ovreas L."/>
            <person name="Rohde M."/>
            <person name="Galperin M.Y."/>
            <person name="Jogler C."/>
        </authorList>
    </citation>
    <scope>NUCLEOTIDE SEQUENCE [LARGE SCALE GENOMIC DNA]</scope>
    <source>
        <strain evidence="6 7">ETA_A8</strain>
    </source>
</reference>
<dbReference type="EMBL" id="CP036274">
    <property type="protein sequence ID" value="QDU25487.1"/>
    <property type="molecule type" value="Genomic_DNA"/>
</dbReference>
<dbReference type="InterPro" id="IPR013785">
    <property type="entry name" value="Aldolase_TIM"/>
</dbReference>
<dbReference type="InterPro" id="IPR006062">
    <property type="entry name" value="His_biosynth"/>
</dbReference>
<dbReference type="InterPro" id="IPR011060">
    <property type="entry name" value="RibuloseP-bd_barrel"/>
</dbReference>
<gene>
    <name evidence="6" type="ORF">ETAA8_05550</name>
</gene>
<dbReference type="GO" id="GO:0005737">
    <property type="term" value="C:cytoplasm"/>
    <property type="evidence" value="ECO:0007669"/>
    <property type="project" value="TreeGrafter"/>
</dbReference>
<dbReference type="PANTHER" id="PTHR43090:SF2">
    <property type="entry name" value="1-(5-PHOSPHORIBOSYL)-5-[(5-PHOSPHORIBOSYLAMINO)METHYLIDENEAMINO] IMIDAZOLE-4-CARBOXAMIDE ISOMERASE"/>
    <property type="match status" value="1"/>
</dbReference>
<organism evidence="6 7">
    <name type="scientific">Anatilimnocola aggregata</name>
    <dbReference type="NCBI Taxonomy" id="2528021"/>
    <lineage>
        <taxon>Bacteria</taxon>
        <taxon>Pseudomonadati</taxon>
        <taxon>Planctomycetota</taxon>
        <taxon>Planctomycetia</taxon>
        <taxon>Pirellulales</taxon>
        <taxon>Pirellulaceae</taxon>
        <taxon>Anatilimnocola</taxon>
    </lineage>
</organism>
<dbReference type="GO" id="GO:0003949">
    <property type="term" value="F:1-(5-phosphoribosyl)-5-[(5-phosphoribosylamino)methylideneamino]imidazole-4-carboxamide isomerase activity"/>
    <property type="evidence" value="ECO:0007669"/>
    <property type="project" value="InterPro"/>
</dbReference>
<evidence type="ECO:0000313" key="7">
    <source>
        <dbReference type="Proteomes" id="UP000315017"/>
    </source>
</evidence>
<dbReference type="Proteomes" id="UP000315017">
    <property type="component" value="Chromosome"/>
</dbReference>
<keyword evidence="3 5" id="KW-0368">Histidine biosynthesis</keyword>
<keyword evidence="2 5" id="KW-0028">Amino-acid biosynthesis</keyword>
<dbReference type="GO" id="GO:0000105">
    <property type="term" value="P:L-histidine biosynthetic process"/>
    <property type="evidence" value="ECO:0007669"/>
    <property type="project" value="UniProtKB-KW"/>
</dbReference>
<dbReference type="InterPro" id="IPR044524">
    <property type="entry name" value="Isoase_HisA-like"/>
</dbReference>
<sequence>MRVIPVIDLKEGLVVRGVGGRRDEYRPIVSELVHSSHPGAVATALKIAFEFNEIYVADLDAIMLGIPDIESWQAIAETGFSLLLDAGVSTADEAATTWQRLTRLPTENSRLVLGLESWSGPDELQQLAAAGLIPLERVVFSLDLQEGRPITTDAAWKKMTAAEIAAAVLRCGIRSLIVLDLAAVGSGRGISTLPLVRMLRGAYPQLEIIAGGGVRAKQDLSDLSQAGGSAVLVASALHDGRLSPGDLR</sequence>
<evidence type="ECO:0000256" key="1">
    <source>
        <dbReference type="ARBA" id="ARBA00009667"/>
    </source>
</evidence>
<dbReference type="SUPFAM" id="SSF51366">
    <property type="entry name" value="Ribulose-phoshate binding barrel"/>
    <property type="match status" value="1"/>
</dbReference>
<keyword evidence="6" id="KW-0413">Isomerase</keyword>
<comment type="similarity">
    <text evidence="1 5">Belongs to the HisA/HisF family.</text>
</comment>
<dbReference type="GO" id="GO:0000162">
    <property type="term" value="P:L-tryptophan biosynthetic process"/>
    <property type="evidence" value="ECO:0007669"/>
    <property type="project" value="TreeGrafter"/>
</dbReference>
<evidence type="ECO:0000313" key="6">
    <source>
        <dbReference type="EMBL" id="QDU25487.1"/>
    </source>
</evidence>
<dbReference type="PANTHER" id="PTHR43090">
    <property type="entry name" value="1-(5-PHOSPHORIBOSYL)-5-[(5-PHOSPHORIBOSYLAMINO)METHYLIDENEAMINO] IMIDAZOLE-4-CARBOXAMIDE ISOMERASE"/>
    <property type="match status" value="1"/>
</dbReference>
<comment type="pathway">
    <text evidence="4">Amino-acid biosynthesis.</text>
</comment>
<dbReference type="Gene3D" id="3.20.20.70">
    <property type="entry name" value="Aldolase class I"/>
    <property type="match status" value="1"/>
</dbReference>
<evidence type="ECO:0000256" key="2">
    <source>
        <dbReference type="ARBA" id="ARBA00022605"/>
    </source>
</evidence>
<evidence type="ECO:0000256" key="4">
    <source>
        <dbReference type="ARBA" id="ARBA00029440"/>
    </source>
</evidence>
<accession>A0A517Y5G9</accession>
<dbReference type="KEGG" id="aagg:ETAA8_05550"/>
<keyword evidence="7" id="KW-1185">Reference proteome</keyword>
<evidence type="ECO:0000256" key="3">
    <source>
        <dbReference type="ARBA" id="ARBA00023102"/>
    </source>
</evidence>
<name>A0A517Y5G9_9BACT</name>
<protein>
    <submittedName>
        <fullName evidence="6">1-(5-phosphoribosyl)-5-[(5-phosphoribosylamino)methylideneamino] imidazole-4-carboxamide isomerase</fullName>
    </submittedName>
</protein>
<dbReference type="RefSeq" id="WP_202921521.1">
    <property type="nucleotide sequence ID" value="NZ_CP036274.1"/>
</dbReference>
<dbReference type="AlphaFoldDB" id="A0A517Y5G9"/>